<dbReference type="InterPro" id="IPR050271">
    <property type="entry name" value="UDP-glycosyltransferase"/>
</dbReference>
<dbReference type="Proteomes" id="UP001432027">
    <property type="component" value="Unassembled WGS sequence"/>
</dbReference>
<evidence type="ECO:0000256" key="5">
    <source>
        <dbReference type="ARBA" id="ARBA00022729"/>
    </source>
</evidence>
<dbReference type="InterPro" id="IPR002213">
    <property type="entry name" value="UDP_glucos_trans"/>
</dbReference>
<dbReference type="EC" id="2.4.1.17" evidence="2"/>
<evidence type="ECO:0000256" key="2">
    <source>
        <dbReference type="ARBA" id="ARBA00012544"/>
    </source>
</evidence>
<dbReference type="AlphaFoldDB" id="A0AAV5SPT8"/>
<evidence type="ECO:0000256" key="6">
    <source>
        <dbReference type="ARBA" id="ARBA00047475"/>
    </source>
</evidence>
<reference evidence="8" key="1">
    <citation type="submission" date="2023-10" db="EMBL/GenBank/DDBJ databases">
        <title>Genome assembly of Pristionchus species.</title>
        <authorList>
            <person name="Yoshida K."/>
            <person name="Sommer R.J."/>
        </authorList>
    </citation>
    <scope>NUCLEOTIDE SEQUENCE</scope>
    <source>
        <strain evidence="8">RS0144</strain>
    </source>
</reference>
<name>A0AAV5SPT8_9BILA</name>
<evidence type="ECO:0000313" key="8">
    <source>
        <dbReference type="EMBL" id="GMS85376.1"/>
    </source>
</evidence>
<dbReference type="EMBL" id="BTSX01000002">
    <property type="protein sequence ID" value="GMS85376.1"/>
    <property type="molecule type" value="Genomic_DNA"/>
</dbReference>
<gene>
    <name evidence="8" type="ORF">PENTCL1PPCAC_7551</name>
</gene>
<feature type="non-terminal residue" evidence="8">
    <location>
        <position position="1"/>
    </location>
</feature>
<evidence type="ECO:0000256" key="4">
    <source>
        <dbReference type="ARBA" id="ARBA00022679"/>
    </source>
</evidence>
<feature type="chain" id="PRO_5043932810" description="glucuronosyltransferase" evidence="7">
    <location>
        <begin position="22"/>
        <end position="153"/>
    </location>
</feature>
<keyword evidence="3" id="KW-0328">Glycosyltransferase</keyword>
<sequence length="153" mass="17337">VFRMRLAFVLFLLTWINTSHAYKILVFTPSFSQSINNYLGNIADTLVDAGHNVTVVIPIVNPVLRDGSHKANKIYVQPTEEVKKITASMDFEEADFFVYNDFNALISIPFGWDFIGWVNAQCKGVLDEPGLVERLKNEKYDVVIVENFETCGV</sequence>
<dbReference type="PANTHER" id="PTHR48043">
    <property type="entry name" value="EG:EG0003.4 PROTEIN-RELATED"/>
    <property type="match status" value="1"/>
</dbReference>
<evidence type="ECO:0000256" key="7">
    <source>
        <dbReference type="SAM" id="SignalP"/>
    </source>
</evidence>
<proteinExistence type="inferred from homology"/>
<organism evidence="8 9">
    <name type="scientific">Pristionchus entomophagus</name>
    <dbReference type="NCBI Taxonomy" id="358040"/>
    <lineage>
        <taxon>Eukaryota</taxon>
        <taxon>Metazoa</taxon>
        <taxon>Ecdysozoa</taxon>
        <taxon>Nematoda</taxon>
        <taxon>Chromadorea</taxon>
        <taxon>Rhabditida</taxon>
        <taxon>Rhabditina</taxon>
        <taxon>Diplogasteromorpha</taxon>
        <taxon>Diplogasteroidea</taxon>
        <taxon>Neodiplogasteridae</taxon>
        <taxon>Pristionchus</taxon>
    </lineage>
</organism>
<comment type="caution">
    <text evidence="8">The sequence shown here is derived from an EMBL/GenBank/DDBJ whole genome shotgun (WGS) entry which is preliminary data.</text>
</comment>
<comment type="catalytic activity">
    <reaction evidence="6">
        <text>glucuronate acceptor + UDP-alpha-D-glucuronate = acceptor beta-D-glucuronoside + UDP + H(+)</text>
        <dbReference type="Rhea" id="RHEA:21032"/>
        <dbReference type="ChEBI" id="CHEBI:15378"/>
        <dbReference type="ChEBI" id="CHEBI:58052"/>
        <dbReference type="ChEBI" id="CHEBI:58223"/>
        <dbReference type="ChEBI" id="CHEBI:132367"/>
        <dbReference type="ChEBI" id="CHEBI:132368"/>
        <dbReference type="EC" id="2.4.1.17"/>
    </reaction>
</comment>
<keyword evidence="4" id="KW-0808">Transferase</keyword>
<evidence type="ECO:0000256" key="3">
    <source>
        <dbReference type="ARBA" id="ARBA00022676"/>
    </source>
</evidence>
<feature type="signal peptide" evidence="7">
    <location>
        <begin position="1"/>
        <end position="21"/>
    </location>
</feature>
<comment type="similarity">
    <text evidence="1">Belongs to the UDP-glycosyltransferase family.</text>
</comment>
<keyword evidence="5 7" id="KW-0732">Signal</keyword>
<dbReference type="Pfam" id="PF00201">
    <property type="entry name" value="UDPGT"/>
    <property type="match status" value="1"/>
</dbReference>
<evidence type="ECO:0000256" key="1">
    <source>
        <dbReference type="ARBA" id="ARBA00009995"/>
    </source>
</evidence>
<protein>
    <recommendedName>
        <fullName evidence="2">glucuronosyltransferase</fullName>
        <ecNumber evidence="2">2.4.1.17</ecNumber>
    </recommendedName>
</protein>
<dbReference type="SUPFAM" id="SSF53756">
    <property type="entry name" value="UDP-Glycosyltransferase/glycogen phosphorylase"/>
    <property type="match status" value="1"/>
</dbReference>
<keyword evidence="9" id="KW-1185">Reference proteome</keyword>
<feature type="non-terminal residue" evidence="8">
    <location>
        <position position="153"/>
    </location>
</feature>
<dbReference type="GO" id="GO:0015020">
    <property type="term" value="F:glucuronosyltransferase activity"/>
    <property type="evidence" value="ECO:0007669"/>
    <property type="project" value="UniProtKB-EC"/>
</dbReference>
<dbReference type="PANTHER" id="PTHR48043:SF23">
    <property type="entry name" value="UDP-GLUCURONOSYLTRANSFERASE"/>
    <property type="match status" value="1"/>
</dbReference>
<accession>A0AAV5SPT8</accession>
<evidence type="ECO:0000313" key="9">
    <source>
        <dbReference type="Proteomes" id="UP001432027"/>
    </source>
</evidence>